<reference evidence="4 5" key="1">
    <citation type="submission" date="2014-09" db="EMBL/GenBank/DDBJ databases">
        <authorList>
            <person name="Magalhaes I.L.F."/>
            <person name="Oliveira U."/>
            <person name="Santos F.R."/>
            <person name="Vidigal T.H.D.A."/>
            <person name="Brescovit A.D."/>
            <person name="Santos A.J."/>
        </authorList>
    </citation>
    <scope>NUCLEOTIDE SEQUENCE [LARGE SCALE GENOMIC DNA]</scope>
</reference>
<dbReference type="Proteomes" id="UP000054845">
    <property type="component" value="Unassembled WGS sequence"/>
</dbReference>
<organism evidence="4 5">
    <name type="scientific">Ceraceosorus bombacis</name>
    <dbReference type="NCBI Taxonomy" id="401625"/>
    <lineage>
        <taxon>Eukaryota</taxon>
        <taxon>Fungi</taxon>
        <taxon>Dikarya</taxon>
        <taxon>Basidiomycota</taxon>
        <taxon>Ustilaginomycotina</taxon>
        <taxon>Exobasidiomycetes</taxon>
        <taxon>Ceraceosorales</taxon>
        <taxon>Ceraceosoraceae</taxon>
        <taxon>Ceraceosorus</taxon>
    </lineage>
</organism>
<feature type="domain" description="ThuA-like" evidence="3">
    <location>
        <begin position="27"/>
        <end position="299"/>
    </location>
</feature>
<feature type="region of interest" description="Disordered" evidence="1">
    <location>
        <begin position="307"/>
        <end position="332"/>
    </location>
</feature>
<dbReference type="EMBL" id="CCYA01000318">
    <property type="protein sequence ID" value="CEH16655.1"/>
    <property type="molecule type" value="Genomic_DNA"/>
</dbReference>
<evidence type="ECO:0000313" key="4">
    <source>
        <dbReference type="EMBL" id="CEH16655.1"/>
    </source>
</evidence>
<evidence type="ECO:0000259" key="3">
    <source>
        <dbReference type="Pfam" id="PF06283"/>
    </source>
</evidence>
<dbReference type="InterPro" id="IPR029062">
    <property type="entry name" value="Class_I_gatase-like"/>
</dbReference>
<dbReference type="AlphaFoldDB" id="A0A0P1BJS8"/>
<protein>
    <recommendedName>
        <fullName evidence="3">ThuA-like domain-containing protein</fullName>
    </recommendedName>
</protein>
<feature type="signal peptide" evidence="2">
    <location>
        <begin position="1"/>
        <end position="24"/>
    </location>
</feature>
<evidence type="ECO:0000256" key="2">
    <source>
        <dbReference type="SAM" id="SignalP"/>
    </source>
</evidence>
<dbReference type="Pfam" id="PF06283">
    <property type="entry name" value="ThuA"/>
    <property type="match status" value="1"/>
</dbReference>
<dbReference type="PANTHER" id="PTHR40469">
    <property type="entry name" value="SECRETED GLYCOSYL HYDROLASE"/>
    <property type="match status" value="1"/>
</dbReference>
<keyword evidence="5" id="KW-1185">Reference proteome</keyword>
<dbReference type="OrthoDB" id="3482285at2759"/>
<evidence type="ECO:0000313" key="5">
    <source>
        <dbReference type="Proteomes" id="UP000054845"/>
    </source>
</evidence>
<name>A0A0P1BJS8_9BASI</name>
<proteinExistence type="predicted"/>
<sequence>MLTLCSAQLCMLFSLMLHCTFAQGARLLLFTATAQGAYRHDSIPTAIQTITALGNGDISLSSDVAESAVSGARWETVASEDAGLFTEQGLEQFDAIAFVHNTDVDPPGTGTILSFDQASALLSYISSGGGYVGVHSAANTLYSTPGYGRLVGSFFDYHPALQRVSIGSLSKDHPSTSRFPESLSIREEVYHFRTDPRRLPSPAHVLLTNTSAFQDPGVNAQGFRNGSDGSPRPLAWWREGNLLDVPEEERIGGGLDDYEGDGNPRGGAGRSFYTSLGHLNETWQEPAFQAHIAGGIHWVLSSPTVKSNTGSASIGSSGTPTDQSGRPTSTARDQIGAADVAASPVKVSPGAMFLCAVVLSSLWAVQT</sequence>
<feature type="chain" id="PRO_5006059564" description="ThuA-like domain-containing protein" evidence="2">
    <location>
        <begin position="25"/>
        <end position="367"/>
    </location>
</feature>
<accession>A0A0P1BJS8</accession>
<dbReference type="PANTHER" id="PTHR40469:SF2">
    <property type="entry name" value="GALACTOSE-BINDING DOMAIN-LIKE SUPERFAMILY PROTEIN"/>
    <property type="match status" value="1"/>
</dbReference>
<keyword evidence="2" id="KW-0732">Signal</keyword>
<dbReference type="SUPFAM" id="SSF52317">
    <property type="entry name" value="Class I glutamine amidotransferase-like"/>
    <property type="match status" value="1"/>
</dbReference>
<evidence type="ECO:0000256" key="1">
    <source>
        <dbReference type="SAM" id="MobiDB-lite"/>
    </source>
</evidence>
<dbReference type="InterPro" id="IPR029010">
    <property type="entry name" value="ThuA-like"/>
</dbReference>
<dbReference type="Gene3D" id="3.40.50.880">
    <property type="match status" value="1"/>
</dbReference>